<evidence type="ECO:0000313" key="8">
    <source>
        <dbReference type="EMBL" id="XBU06621.1"/>
    </source>
</evidence>
<accession>A0AAU7STM5</accession>
<evidence type="ECO:0000256" key="7">
    <source>
        <dbReference type="SAM" id="MobiDB-lite"/>
    </source>
</evidence>
<evidence type="ECO:0000256" key="6">
    <source>
        <dbReference type="RuleBase" id="RU361230"/>
    </source>
</evidence>
<feature type="region of interest" description="Disordered" evidence="7">
    <location>
        <begin position="37"/>
        <end position="56"/>
    </location>
</feature>
<keyword evidence="5 6" id="KW-0946">Virion</keyword>
<evidence type="ECO:0000256" key="1">
    <source>
        <dbReference type="ARBA" id="ARBA00004328"/>
    </source>
</evidence>
<proteinExistence type="inferred from homology"/>
<comment type="subcellular location">
    <subcellularLocation>
        <location evidence="1 6">Virion</location>
    </subcellularLocation>
</comment>
<dbReference type="GO" id="GO:0039615">
    <property type="term" value="C:T=1 icosahedral viral capsid"/>
    <property type="evidence" value="ECO:0007669"/>
    <property type="project" value="UniProtKB-UniRule"/>
</dbReference>
<protein>
    <recommendedName>
        <fullName evidence="6">Capsid protein</fullName>
    </recommendedName>
</protein>
<comment type="function">
    <text evidence="6">Self-assembles to form an icosahedral capsid.</text>
</comment>
<dbReference type="Pfam" id="PF02956">
    <property type="entry name" value="TT_ORF1"/>
    <property type="match status" value="1"/>
</dbReference>
<evidence type="ECO:0000256" key="3">
    <source>
        <dbReference type="ARBA" id="ARBA00022431"/>
    </source>
</evidence>
<evidence type="ECO:0000256" key="4">
    <source>
        <dbReference type="ARBA" id="ARBA00022561"/>
    </source>
</evidence>
<evidence type="ECO:0000256" key="5">
    <source>
        <dbReference type="ARBA" id="ARBA00022844"/>
    </source>
</evidence>
<keyword evidence="4 6" id="KW-0167">Capsid protein</keyword>
<reference evidence="8" key="1">
    <citation type="submission" date="2024-05" db="EMBL/GenBank/DDBJ databases">
        <authorList>
            <person name="Laubscher F."/>
            <person name="Chudzinski V."/>
            <person name="Cordey S."/>
            <person name="Hosszu-Fellous K."/>
            <person name="Kaiser L."/>
        </authorList>
    </citation>
    <scope>NUCLEOTIDE SEQUENCE</scope>
    <source>
        <strain evidence="8">933D4-13</strain>
    </source>
</reference>
<comment type="similarity">
    <text evidence="2 6">Belongs to the anelloviridae capsid protein family.</text>
</comment>
<name>A0AAU7STM5_9VIRU</name>
<evidence type="ECO:0000256" key="2">
    <source>
        <dbReference type="ARBA" id="ARBA00006131"/>
    </source>
</evidence>
<sequence>MPFWWRRRKRNWFGRWRRPRYHRKYKRRRRRRFTWRRNRKASRRRRRRRHKVRRKKQKIPVYQWQPDSVRKCHIKGNGVLVLGCECTQMYCYTTEKMKYVPPKVPYGGGFGVEKLTLKYLYEEYSFHNNIWTATNLYKDLCRYLYVRFTFYRHPETDFIVNFNRQPPFDINKFTFPSKHPHLMLLEKHKKLVLSKASKPNGKYKVKVLVKPPKQMITKWFFTKEFSEYTLLLLSAAALNLRYSFLSASNENLLVNIVSLNPLFYQHTNWAATGHSTNSYVPYTGVSKTLQYVVKTKQGTEQVLTISDKAFTTQGALSYADGWFNPSFLKSIRLQNKGTLQAANNMIYGRYNPTKDKGPGNKIYIISIIADHWEPPTSDKMVLIEDLPLWLGLFGYLSYLKTVKPGDWLSTSLVVLESDAIYAWSMVGAGKRWAPIDSSYLDGKRQWDQPISTTDKTKWYPNYTWQLKTLNAIVESGPFVPQYSEEKYSTWELKYHYDFVFKWGGPAMPEQEVKNPQDLKIYDVPDKQLGRIQICNPAKQATETLFHPWDIRRGLIKEKALKRMCQHLETDTEYECSSEGSPKKKKQRIGAALRNPQEEEEEAQACLQELCKESICQEEDQTVQQLIQQQQQQQQQLKYNILKLLIQLKTKQRQLQLHTGLIE</sequence>
<organism evidence="8">
    <name type="scientific">Gammatorquevirus homidi7</name>
    <dbReference type="NCBI Taxonomy" id="3048392"/>
    <lineage>
        <taxon>Viruses</taxon>
        <taxon>Monodnaviria</taxon>
        <taxon>Shotokuvirae</taxon>
        <taxon>Commensaviricota</taxon>
        <taxon>Cardeaviricetes</taxon>
        <taxon>Sanitavirales</taxon>
        <taxon>Anelloviridae</taxon>
        <taxon>Gammatorquevirus</taxon>
    </lineage>
</organism>
<feature type="region of interest" description="Disordered" evidence="7">
    <location>
        <begin position="571"/>
        <end position="595"/>
    </location>
</feature>
<keyword evidence="3 6" id="KW-1140">T=1 icosahedral capsid protein</keyword>
<dbReference type="InterPro" id="IPR004219">
    <property type="entry name" value="TTvirus_Unk"/>
</dbReference>
<dbReference type="EMBL" id="PP857074">
    <property type="protein sequence ID" value="XBU06621.1"/>
    <property type="molecule type" value="Genomic_DNA"/>
</dbReference>